<gene>
    <name evidence="1" type="ORF">DDQ68_18835</name>
</gene>
<accession>A0A2Z3GRB7</accession>
<dbReference type="KEGG" id="hnv:DDQ68_18835"/>
<sequence length="66" mass="7049">MLTHSKSGTVQPERVVEVIAVSHTVEVGGSLQVLGRLGMVLRGLLVSTGVLAGTVEAKGYEYYKNY</sequence>
<evidence type="ECO:0000313" key="1">
    <source>
        <dbReference type="EMBL" id="AWM34652.1"/>
    </source>
</evidence>
<keyword evidence="2" id="KW-1185">Reference proteome</keyword>
<organism evidence="1 2">
    <name type="scientific">Hymenobacter nivis</name>
    <dbReference type="NCBI Taxonomy" id="1850093"/>
    <lineage>
        <taxon>Bacteria</taxon>
        <taxon>Pseudomonadati</taxon>
        <taxon>Bacteroidota</taxon>
        <taxon>Cytophagia</taxon>
        <taxon>Cytophagales</taxon>
        <taxon>Hymenobacteraceae</taxon>
        <taxon>Hymenobacter</taxon>
    </lineage>
</organism>
<reference evidence="2" key="1">
    <citation type="submission" date="2018-04" db="EMBL/GenBank/DDBJ databases">
        <title>Complete genome of Antarctic heterotrophic bacterium Hymenobacter nivis.</title>
        <authorList>
            <person name="Terashima M."/>
        </authorList>
    </citation>
    <scope>NUCLEOTIDE SEQUENCE [LARGE SCALE GENOMIC DNA]</scope>
    <source>
        <strain evidence="2">NBRC 111535</strain>
    </source>
</reference>
<dbReference type="EMBL" id="CP029145">
    <property type="protein sequence ID" value="AWM34652.1"/>
    <property type="molecule type" value="Genomic_DNA"/>
</dbReference>
<evidence type="ECO:0000313" key="2">
    <source>
        <dbReference type="Proteomes" id="UP000245999"/>
    </source>
</evidence>
<dbReference type="Proteomes" id="UP000245999">
    <property type="component" value="Chromosome"/>
</dbReference>
<proteinExistence type="predicted"/>
<name>A0A2Z3GRB7_9BACT</name>
<dbReference type="AlphaFoldDB" id="A0A2Z3GRB7"/>
<protein>
    <submittedName>
        <fullName evidence="1">Uncharacterized protein</fullName>
    </submittedName>
</protein>